<gene>
    <name evidence="2" type="ORF">CAQU_01845</name>
</gene>
<evidence type="ECO:0000256" key="1">
    <source>
        <dbReference type="ARBA" id="ARBA00006018"/>
    </source>
</evidence>
<dbReference type="AlphaFoldDB" id="A0A1L7CDV2"/>
<dbReference type="Pfam" id="PF01455">
    <property type="entry name" value="HupF_HypC"/>
    <property type="match status" value="1"/>
</dbReference>
<dbReference type="SUPFAM" id="SSF159127">
    <property type="entry name" value="HupF/HypC-like"/>
    <property type="match status" value="1"/>
</dbReference>
<dbReference type="RefSeq" id="WP_075724709.1">
    <property type="nucleotide sequence ID" value="NZ_CP009245.1"/>
</dbReference>
<comment type="similarity">
    <text evidence="1">Belongs to the HupF/HypC family.</text>
</comment>
<accession>A0A1L7CDV2</accession>
<proteinExistence type="inferred from homology"/>
<dbReference type="InterPro" id="IPR001109">
    <property type="entry name" value="Hydrogenase_HupF/HypC"/>
</dbReference>
<evidence type="ECO:0000313" key="3">
    <source>
        <dbReference type="Proteomes" id="UP000185478"/>
    </source>
</evidence>
<dbReference type="EMBL" id="CP009245">
    <property type="protein sequence ID" value="APT84019.1"/>
    <property type="molecule type" value="Genomic_DNA"/>
</dbReference>
<name>A0A1L7CDV2_9CORY</name>
<protein>
    <recommendedName>
        <fullName evidence="4">Hydrogenase assembly protein HupF</fullName>
    </recommendedName>
</protein>
<dbReference type="GO" id="GO:0051604">
    <property type="term" value="P:protein maturation"/>
    <property type="evidence" value="ECO:0007669"/>
    <property type="project" value="TreeGrafter"/>
</dbReference>
<dbReference type="KEGG" id="caqu:CAQU_01845"/>
<dbReference type="GO" id="GO:0005506">
    <property type="term" value="F:iron ion binding"/>
    <property type="evidence" value="ECO:0007669"/>
    <property type="project" value="TreeGrafter"/>
</dbReference>
<evidence type="ECO:0008006" key="4">
    <source>
        <dbReference type="Google" id="ProtNLM"/>
    </source>
</evidence>
<dbReference type="PROSITE" id="PS01097">
    <property type="entry name" value="HUPF_HYPC"/>
    <property type="match status" value="1"/>
</dbReference>
<dbReference type="GO" id="GO:1902670">
    <property type="term" value="F:carbon dioxide binding"/>
    <property type="evidence" value="ECO:0007669"/>
    <property type="project" value="TreeGrafter"/>
</dbReference>
<dbReference type="InterPro" id="IPR019812">
    <property type="entry name" value="Hydgase_assmbl_chp_CS"/>
</dbReference>
<dbReference type="Gene3D" id="2.30.30.140">
    <property type="match status" value="1"/>
</dbReference>
<dbReference type="STRING" id="1431546.CAQU_01845"/>
<sequence>MCLGIPARVVDVGMPPLVPGQVDVAGQVRSINLGYLPEAEVGDWVLIQNGFAVHLITADEARETLEAIEDHQLFDVTVLPGSPRQAAQES</sequence>
<keyword evidence="3" id="KW-1185">Reference proteome</keyword>
<reference evidence="2 3" key="1">
    <citation type="submission" date="2014-08" db="EMBL/GenBank/DDBJ databases">
        <title>Complete genome sequence of Corynebacterium aquilae S-613T(T) (=DSM 44791(T)), isolated from the choana of a healthy golden eagle.</title>
        <authorList>
            <person name="Ruckert C."/>
            <person name="Albersmeier A."/>
            <person name="Winkler A."/>
            <person name="Kalinowski J."/>
        </authorList>
    </citation>
    <scope>NUCLEOTIDE SEQUENCE [LARGE SCALE GENOMIC DNA]</scope>
    <source>
        <strain evidence="2 3">S-613</strain>
    </source>
</reference>
<dbReference type="NCBIfam" id="TIGR00074">
    <property type="entry name" value="hypC_hupF"/>
    <property type="match status" value="1"/>
</dbReference>
<dbReference type="PANTHER" id="PTHR35177">
    <property type="entry name" value="HYDROGENASE MATURATION FACTOR HYBG"/>
    <property type="match status" value="1"/>
</dbReference>
<dbReference type="PRINTS" id="PR00445">
    <property type="entry name" value="HUPFHYPC"/>
</dbReference>
<dbReference type="PANTHER" id="PTHR35177:SF2">
    <property type="entry name" value="HYDROGENASE MATURATION FACTOR HYBG"/>
    <property type="match status" value="1"/>
</dbReference>
<evidence type="ECO:0000313" key="2">
    <source>
        <dbReference type="EMBL" id="APT84019.1"/>
    </source>
</evidence>
<dbReference type="OrthoDB" id="9806017at2"/>
<dbReference type="Proteomes" id="UP000185478">
    <property type="component" value="Chromosome"/>
</dbReference>
<organism evidence="2 3">
    <name type="scientific">Corynebacterium aquilae DSM 44791</name>
    <dbReference type="NCBI Taxonomy" id="1431546"/>
    <lineage>
        <taxon>Bacteria</taxon>
        <taxon>Bacillati</taxon>
        <taxon>Actinomycetota</taxon>
        <taxon>Actinomycetes</taxon>
        <taxon>Mycobacteriales</taxon>
        <taxon>Corynebacteriaceae</taxon>
        <taxon>Corynebacterium</taxon>
    </lineage>
</organism>